<evidence type="ECO:0000313" key="5">
    <source>
        <dbReference type="EMBL" id="ASU83090.1"/>
    </source>
</evidence>
<keyword evidence="3 4" id="KW-0732">Signal</keyword>
<protein>
    <submittedName>
        <fullName evidence="5">Sugar ABC transporter substrate-binding protein</fullName>
    </submittedName>
</protein>
<evidence type="ECO:0000313" key="6">
    <source>
        <dbReference type="Proteomes" id="UP000215005"/>
    </source>
</evidence>
<comment type="similarity">
    <text evidence="1">Belongs to the bacterial solute-binding protein 1 family.</text>
</comment>
<evidence type="ECO:0000256" key="4">
    <source>
        <dbReference type="SAM" id="SignalP"/>
    </source>
</evidence>
<sequence>MARTHARSVAVLGTALALLATACGGGGGDGSADGGTLDVWIMEGTNPDATEYFADVAKQFRQQTGADVNVEFVQWADAHDKFVTAIAGRSLPDIAEVGTTWTPEFAQSGALIDITDRVGDTAAYSEGLVEAGTVDGKLYGLPWYAGVRSIMYRTDIFDELGLEEPTTWDQLRETALKISEEKDDITAFPVAGDAYYHALPFIWGAGGELAVRGTDGTWTSPLDEKEAREGLSFYTDLALKDKVSSTGASTWRETDVLDNFTDGNVAMAVSGSWTPAAVIETNPELKGKLGVFPIPGPDGGYSPSFVGGSHLAMMSGTEDEDLAWSYMELLTNDENAALWSEQSTYFPGKTEQLAPFAESQDPLVAPFAVQMRDAGKGLPASPKFGKVEGDSVIPRMIQSILNDKASLDDATAKAAKEIETTLNEGS</sequence>
<dbReference type="PANTHER" id="PTHR30061">
    <property type="entry name" value="MALTOSE-BINDING PERIPLASMIC PROTEIN"/>
    <property type="match status" value="1"/>
</dbReference>
<dbReference type="GO" id="GO:0042956">
    <property type="term" value="P:maltodextrin transmembrane transport"/>
    <property type="evidence" value="ECO:0007669"/>
    <property type="project" value="TreeGrafter"/>
</dbReference>
<gene>
    <name evidence="5" type="ORF">CDO52_10135</name>
</gene>
<dbReference type="Gene3D" id="3.40.190.10">
    <property type="entry name" value="Periplasmic binding protein-like II"/>
    <property type="match status" value="2"/>
</dbReference>
<reference evidence="5 6" key="1">
    <citation type="submission" date="2017-08" db="EMBL/GenBank/DDBJ databases">
        <title>The complete genome sequence of Nocardiopsis gilva YIM 90087.</title>
        <authorList>
            <person name="Yin M."/>
            <person name="Tang S."/>
        </authorList>
    </citation>
    <scope>NUCLEOTIDE SEQUENCE [LARGE SCALE GENOMIC DNA]</scope>
    <source>
        <strain evidence="5 6">YIM 90087</strain>
    </source>
</reference>
<organism evidence="5 6">
    <name type="scientific">Nocardiopsis gilva YIM 90087</name>
    <dbReference type="NCBI Taxonomy" id="1235441"/>
    <lineage>
        <taxon>Bacteria</taxon>
        <taxon>Bacillati</taxon>
        <taxon>Actinomycetota</taxon>
        <taxon>Actinomycetes</taxon>
        <taxon>Streptosporangiales</taxon>
        <taxon>Nocardiopsidaceae</taxon>
        <taxon>Nocardiopsis</taxon>
    </lineage>
</organism>
<dbReference type="SUPFAM" id="SSF53850">
    <property type="entry name" value="Periplasmic binding protein-like II"/>
    <property type="match status" value="1"/>
</dbReference>
<dbReference type="CDD" id="cd14747">
    <property type="entry name" value="PBP2_MalE"/>
    <property type="match status" value="1"/>
</dbReference>
<dbReference type="InterPro" id="IPR006059">
    <property type="entry name" value="SBP"/>
</dbReference>
<dbReference type="KEGG" id="ngv:CDO52_10135"/>
<evidence type="ECO:0000256" key="1">
    <source>
        <dbReference type="ARBA" id="ARBA00008520"/>
    </source>
</evidence>
<dbReference type="EMBL" id="CP022753">
    <property type="protein sequence ID" value="ASU83090.1"/>
    <property type="molecule type" value="Genomic_DNA"/>
</dbReference>
<dbReference type="OrthoDB" id="9780991at2"/>
<proteinExistence type="inferred from homology"/>
<dbReference type="RefSeq" id="WP_017621051.1">
    <property type="nucleotide sequence ID" value="NZ_ANBG01000377.1"/>
</dbReference>
<feature type="signal peptide" evidence="4">
    <location>
        <begin position="1"/>
        <end position="22"/>
    </location>
</feature>
<dbReference type="Proteomes" id="UP000215005">
    <property type="component" value="Chromosome"/>
</dbReference>
<evidence type="ECO:0000256" key="2">
    <source>
        <dbReference type="ARBA" id="ARBA00022448"/>
    </source>
</evidence>
<evidence type="ECO:0000256" key="3">
    <source>
        <dbReference type="ARBA" id="ARBA00022729"/>
    </source>
</evidence>
<feature type="chain" id="PRO_5038741473" evidence="4">
    <location>
        <begin position="23"/>
        <end position="426"/>
    </location>
</feature>
<accession>A0A223S4M9</accession>
<dbReference type="GO" id="GO:0055052">
    <property type="term" value="C:ATP-binding cassette (ABC) transporter complex, substrate-binding subunit-containing"/>
    <property type="evidence" value="ECO:0007669"/>
    <property type="project" value="TreeGrafter"/>
</dbReference>
<dbReference type="GO" id="GO:0015768">
    <property type="term" value="P:maltose transport"/>
    <property type="evidence" value="ECO:0007669"/>
    <property type="project" value="TreeGrafter"/>
</dbReference>
<dbReference type="Pfam" id="PF01547">
    <property type="entry name" value="SBP_bac_1"/>
    <property type="match status" value="1"/>
</dbReference>
<dbReference type="AlphaFoldDB" id="A0A223S4M9"/>
<dbReference type="GO" id="GO:1901982">
    <property type="term" value="F:maltose binding"/>
    <property type="evidence" value="ECO:0007669"/>
    <property type="project" value="TreeGrafter"/>
</dbReference>
<keyword evidence="6" id="KW-1185">Reference proteome</keyword>
<name>A0A223S4M9_9ACTN</name>
<dbReference type="PANTHER" id="PTHR30061:SF50">
    <property type="entry name" value="MALTOSE_MALTODEXTRIN-BINDING PERIPLASMIC PROTEIN"/>
    <property type="match status" value="1"/>
</dbReference>
<keyword evidence="2" id="KW-0813">Transport</keyword>
<dbReference type="PROSITE" id="PS51257">
    <property type="entry name" value="PROKAR_LIPOPROTEIN"/>
    <property type="match status" value="1"/>
</dbReference>